<feature type="region of interest" description="Disordered" evidence="6">
    <location>
        <begin position="1809"/>
        <end position="1830"/>
    </location>
</feature>
<comment type="subcellular location">
    <subcellularLocation>
        <location evidence="1">Nucleus</location>
    </subcellularLocation>
</comment>
<dbReference type="InterPro" id="IPR036890">
    <property type="entry name" value="HATPase_C_sf"/>
</dbReference>
<feature type="compositionally biased region" description="Basic and acidic residues" evidence="6">
    <location>
        <begin position="745"/>
        <end position="769"/>
    </location>
</feature>
<keyword evidence="8" id="KW-1185">Reference proteome</keyword>
<evidence type="ECO:0000256" key="3">
    <source>
        <dbReference type="ARBA" id="ARBA00023054"/>
    </source>
</evidence>
<sequence length="2050" mass="232262">MLGKIEQVFGRMPRRKVKQSLVTAKALLEEEKAAEKKEKKKKEEKGKDVKEEWIPKSITEIKEGEKLRLRPLPMHLESLTTYFAATYRTKPREAEETVGGMLRRALSDQIPATGTEEAQAATTPMPYCRVCDLVFDRLDPFLDHINSEDHWYLKENDSMPLFDESAEGEELTVNQELAREFMSPALVDIREEDEREKEREKEEKAEEGEGNRSLVAEGEKVRQADFKLPNGKTMNLKVMSAEDAQGLPEEERKKWFKLAPGESRTIKVGRTSAEQGGKLVEAVEVEGKNAIEGKKEGAEGTKEEKGRETPKKEKLIGAILSSLAPKDIVGYRLRQRPCAECAAIWNEYGALIRTTTKAMAHEGAVGEGDIVTSRSSVRLLERSDGSHPSYLDTEGTVDEAGLDTTTLRNSVRYHVEVKGSHQTYLDTKGAVGEGETSVRELRSMKTFMLPDGNDYSTYYDTEGAVGEGGTVDEVRTMRVYPRTDGGYTSTYYDTEFAFRCHPIHPCVALLNVTMECFRTSLVEGDDEAYRIPSAHTIKVPSREQLKELTNDLELEVSVPLSLGDRHAYACTENYQVAMHFRADAMRKAYERFMDACYKRDEEGKPFCCEVCWVLLPSLRHFKVHMLSDAHDKKGWQRYGRHFKVHMLSDAHDKKMGKAPVRQSALYNPLGQMVCFIDAVTLLARKKAKKIEKKEERKEERKQREKRKEEQVQKPAPVVVKKEQEVDKDEKKKAKEEGQKPAPVVVKKEPEVDKEEKGKKEEREKGKEEDQQSAVARPVVKAVRKKKKKAKKEEKREEEEEDEEGELSAHTARTLSWSSSTSDASGRMIMIGTSVHSARLRFVFEEPHGHDGCPRDKKGKPFCYERTTIAALERKMVRIVEERARQSQNEMDDEVTLDCLQITADHIRANGTLHTSAFAGLAELIDNAVDSKADNVWIQDRLSKVRPGEPCRYITVKDDGVGMDRTEALKTILVGYSLKRADSASIGQFGNGLKSGSMRVGGTMLMMTCKKKEYTVLLISLKYLDTVQDHKCYVPVVTYTLSRMGTTMRFDELISLDEPSSKHKAALKVILQYSPFETEQKLHEFMLAEYPEGKTGTIISLSDLKRLENNRCELQFIGGDFVVENRQTDFGQYQTLSKWLQMLYMSPRVVIFIQGQQVRQLDVIRYFAEPRHMRFAPSGIELFATRQKEHIEVQIKKLIQDKLPLEQDRSVLLGKQQSVDTNPLDLKRIRGELVRKEAELAEYTKQISKLKSDMDRVTGGSDITLFFGMDVWRRGQPRIIFYSNGRRIVVHPMDTKPKARFQQMMGVVVMVNIPSTLLTTKQTREHFEIPSEFEFVVKKIKQAAKEYFTHVDRKYKTKQFWHDLSYCTSDADDLPALTQLHVPRKLFDAMSPWLRQCAKCGQFRQCEWDPTLTAQDTFERTLEQPQFCCEWNVDANRCKPLTDKEVKNLTIKPLAKNGKGSQYESSRADPKWKNNGRQLSAKVKQEQQQQREQREQRSMSKEVRRFTVSPPSAAARRKSTRSAAKKKSAPAPRSSSMNEPRSEMDPPPRGRGRNNSRLDINVGRRGRERFSEDEQSESGDGGRGDVRRGTTSDSSESTNGESHFGYNFLGRPKIAPVRETNYDRKGNLLFTNPDVKIKMDPDVTTGTTDSVMDVMMRDEQQELQQRREDGWDEAAAGDMGDMGGGMEMGGGGGEDGAAMEVAGEEVVEDQEVEEKPRLRKGPGPAGAGAALAARGAREAAKRTAAAAAGGGRQPEKRRSESGGLLSELAALKNGKKRKQEEIVVEDSDEEMVVKGGGTAGREHLSFLSNHSAGWGEGEEGGGGKEPRRGAPSRFNSLAAEIYEDIGREAAAKEQQEQMEALEAASNASFDSALHHCGPVQSTMEEERMRAELERLSKAELIKKHLDLVKHNDKTEKERDALDDLLAETRVEKGVLNDQLAEEKEKTAAVEKALIYSLIFDLWFFDERDALKEKLDEEQETKEDYVRKAENALRDLGRQDQTEIVEVMRLMPTVMDPIFELSQAEERRRERSEQQRREDDDRPSSTSAGQRR</sequence>
<feature type="coiled-coil region" evidence="5">
    <location>
        <begin position="1225"/>
        <end position="1252"/>
    </location>
</feature>
<feature type="compositionally biased region" description="Basic and acidic residues" evidence="6">
    <location>
        <begin position="2022"/>
        <end position="2041"/>
    </location>
</feature>
<feature type="compositionally biased region" description="Basic and acidic residues" evidence="6">
    <location>
        <begin position="1482"/>
        <end position="1504"/>
    </location>
</feature>
<evidence type="ECO:0000313" key="7">
    <source>
        <dbReference type="EnsemblMetazoa" id="PPA00506.1"/>
    </source>
</evidence>
<dbReference type="PANTHER" id="PTHR23337">
    <property type="entry name" value="ZINC FINGER CW-TYPE COILED-COIL DOMAIN PROTEIN 1"/>
    <property type="match status" value="1"/>
</dbReference>
<evidence type="ECO:0000256" key="2">
    <source>
        <dbReference type="ARBA" id="ARBA00022723"/>
    </source>
</evidence>
<feature type="compositionally biased region" description="Basic and acidic residues" evidence="6">
    <location>
        <begin position="719"/>
        <end position="738"/>
    </location>
</feature>
<keyword evidence="4" id="KW-0539">Nucleus</keyword>
<dbReference type="Proteomes" id="UP000005239">
    <property type="component" value="Unassembled WGS sequence"/>
</dbReference>
<feature type="region of interest" description="Disordered" evidence="6">
    <location>
        <begin position="1451"/>
        <end position="1603"/>
    </location>
</feature>
<feature type="region of interest" description="Disordered" evidence="6">
    <location>
        <begin position="687"/>
        <end position="822"/>
    </location>
</feature>
<feature type="compositionally biased region" description="Basic residues" evidence="6">
    <location>
        <begin position="1514"/>
        <end position="1527"/>
    </location>
</feature>
<organism evidence="7 8">
    <name type="scientific">Pristionchus pacificus</name>
    <name type="common">Parasitic nematode worm</name>
    <dbReference type="NCBI Taxonomy" id="54126"/>
    <lineage>
        <taxon>Eukaryota</taxon>
        <taxon>Metazoa</taxon>
        <taxon>Ecdysozoa</taxon>
        <taxon>Nematoda</taxon>
        <taxon>Chromadorea</taxon>
        <taxon>Rhabditida</taxon>
        <taxon>Rhabditina</taxon>
        <taxon>Diplogasteromorpha</taxon>
        <taxon>Diplogasteroidea</taxon>
        <taxon>Neodiplogasteridae</taxon>
        <taxon>Pristionchus</taxon>
    </lineage>
</organism>
<keyword evidence="2" id="KW-0479">Metal-binding</keyword>
<dbReference type="SUPFAM" id="SSF55874">
    <property type="entry name" value="ATPase domain of HSP90 chaperone/DNA topoisomerase II/histidine kinase"/>
    <property type="match status" value="1"/>
</dbReference>
<feature type="region of interest" description="Disordered" evidence="6">
    <location>
        <begin position="292"/>
        <end position="311"/>
    </location>
</feature>
<evidence type="ECO:0000256" key="6">
    <source>
        <dbReference type="SAM" id="MobiDB-lite"/>
    </source>
</evidence>
<feature type="compositionally biased region" description="Basic and acidic residues" evidence="6">
    <location>
        <begin position="196"/>
        <end position="210"/>
    </location>
</feature>
<dbReference type="EnsemblMetazoa" id="PPA00506.1">
    <property type="protein sequence ID" value="PPA00506.1"/>
    <property type="gene ID" value="WBGene00090060"/>
</dbReference>
<evidence type="ECO:0000256" key="1">
    <source>
        <dbReference type="ARBA" id="ARBA00004123"/>
    </source>
</evidence>
<evidence type="ECO:0000256" key="5">
    <source>
        <dbReference type="SAM" id="Coils"/>
    </source>
</evidence>
<feature type="coiled-coil region" evidence="5">
    <location>
        <begin position="1910"/>
        <end position="1993"/>
    </location>
</feature>
<feature type="region of interest" description="Disordered" evidence="6">
    <location>
        <begin position="185"/>
        <end position="218"/>
    </location>
</feature>
<protein>
    <submittedName>
        <fullName evidence="7">Morc-1</fullName>
    </submittedName>
</protein>
<proteinExistence type="predicted"/>
<evidence type="ECO:0000256" key="4">
    <source>
        <dbReference type="ARBA" id="ARBA00023242"/>
    </source>
</evidence>
<reference evidence="7" key="2">
    <citation type="submission" date="2022-06" db="UniProtKB">
        <authorList>
            <consortium name="EnsemblMetazoa"/>
        </authorList>
    </citation>
    <scope>IDENTIFICATION</scope>
    <source>
        <strain evidence="7">PS312</strain>
    </source>
</reference>
<gene>
    <name evidence="7" type="primary">WBGene00090060</name>
</gene>
<feature type="compositionally biased region" description="Basic and acidic residues" evidence="6">
    <location>
        <begin position="691"/>
        <end position="711"/>
    </location>
</feature>
<accession>A0A8R1Y6B3</accession>
<feature type="compositionally biased region" description="Basic and acidic residues" evidence="6">
    <location>
        <begin position="1579"/>
        <end position="1589"/>
    </location>
</feature>
<feature type="region of interest" description="Disordered" evidence="6">
    <location>
        <begin position="2016"/>
        <end position="2050"/>
    </location>
</feature>
<feature type="region of interest" description="Disordered" evidence="6">
    <location>
        <begin position="1707"/>
        <end position="1763"/>
    </location>
</feature>
<dbReference type="Gene3D" id="3.30.565.10">
    <property type="entry name" value="Histidine kinase-like ATPase, C-terminal domain"/>
    <property type="match status" value="1"/>
</dbReference>
<dbReference type="PANTHER" id="PTHR23337:SF3">
    <property type="entry name" value="MORC FAMILY CW-TYPE ZINC FINGER 2"/>
    <property type="match status" value="1"/>
</dbReference>
<dbReference type="GO" id="GO:0046872">
    <property type="term" value="F:metal ion binding"/>
    <property type="evidence" value="ECO:0007669"/>
    <property type="project" value="UniProtKB-KW"/>
</dbReference>
<name>A0A2A6B691_PRIPA</name>
<feature type="region of interest" description="Disordered" evidence="6">
    <location>
        <begin position="30"/>
        <end position="49"/>
    </location>
</feature>
<feature type="compositionally biased region" description="Acidic residues" evidence="6">
    <location>
        <begin position="795"/>
        <end position="805"/>
    </location>
</feature>
<accession>A0A2A6B691</accession>
<keyword evidence="3 5" id="KW-0175">Coiled coil</keyword>
<reference evidence="8" key="1">
    <citation type="journal article" date="2008" name="Nat. Genet.">
        <title>The Pristionchus pacificus genome provides a unique perspective on nematode lifestyle and parasitism.</title>
        <authorList>
            <person name="Dieterich C."/>
            <person name="Clifton S.W."/>
            <person name="Schuster L.N."/>
            <person name="Chinwalla A."/>
            <person name="Delehaunty K."/>
            <person name="Dinkelacker I."/>
            <person name="Fulton L."/>
            <person name="Fulton R."/>
            <person name="Godfrey J."/>
            <person name="Minx P."/>
            <person name="Mitreva M."/>
            <person name="Roeseler W."/>
            <person name="Tian H."/>
            <person name="Witte H."/>
            <person name="Yang S.P."/>
            <person name="Wilson R.K."/>
            <person name="Sommer R.J."/>
        </authorList>
    </citation>
    <scope>NUCLEOTIDE SEQUENCE [LARGE SCALE GENOMIC DNA]</scope>
    <source>
        <strain evidence="8">PS312</strain>
    </source>
</reference>
<evidence type="ECO:0000313" key="8">
    <source>
        <dbReference type="Proteomes" id="UP000005239"/>
    </source>
</evidence>
<dbReference type="GO" id="GO:0005634">
    <property type="term" value="C:nucleus"/>
    <property type="evidence" value="ECO:0000318"/>
    <property type="project" value="GO_Central"/>
</dbReference>
<dbReference type="Pfam" id="PF13589">
    <property type="entry name" value="HATPase_c_3"/>
    <property type="match status" value="1"/>
</dbReference>